<evidence type="ECO:0000259" key="1">
    <source>
        <dbReference type="Pfam" id="PF09407"/>
    </source>
</evidence>
<name>A0A5N0TLR6_9MICO</name>
<dbReference type="EMBL" id="VYUY01000006">
    <property type="protein sequence ID" value="KAA9135284.1"/>
    <property type="molecule type" value="Genomic_DNA"/>
</dbReference>
<feature type="non-terminal residue" evidence="2">
    <location>
        <position position="1"/>
    </location>
</feature>
<organism evidence="2 3">
    <name type="scientific">Microbacterium caowuchunii</name>
    <dbReference type="NCBI Taxonomy" id="2614638"/>
    <lineage>
        <taxon>Bacteria</taxon>
        <taxon>Bacillati</taxon>
        <taxon>Actinomycetota</taxon>
        <taxon>Actinomycetes</taxon>
        <taxon>Micrococcales</taxon>
        <taxon>Microbacteriaceae</taxon>
        <taxon>Microbacterium</taxon>
    </lineage>
</organism>
<evidence type="ECO:0000313" key="2">
    <source>
        <dbReference type="EMBL" id="KAA9135284.1"/>
    </source>
</evidence>
<reference evidence="3" key="1">
    <citation type="submission" date="2019-09" db="EMBL/GenBank/DDBJ databases">
        <title>Mumia zhuanghuii sp. nov. isolated from the intestinal contents of plateau pika (Ochotona curzoniae) in the Qinghai-Tibet plateau of China.</title>
        <authorList>
            <person name="Tian Z."/>
        </authorList>
    </citation>
    <scope>NUCLEOTIDE SEQUENCE [LARGE SCALE GENOMIC DNA]</scope>
    <source>
        <strain evidence="3">L-033</strain>
    </source>
</reference>
<dbReference type="Pfam" id="PF09407">
    <property type="entry name" value="AbiEi_1"/>
    <property type="match status" value="1"/>
</dbReference>
<dbReference type="RefSeq" id="WP_150892639.1">
    <property type="nucleotide sequence ID" value="NZ_VYUY01000006.1"/>
</dbReference>
<dbReference type="AlphaFoldDB" id="A0A5N0TLR6"/>
<proteinExistence type="predicted"/>
<keyword evidence="3" id="KW-1185">Reference proteome</keyword>
<comment type="caution">
    <text evidence="2">The sequence shown here is derived from an EMBL/GenBank/DDBJ whole genome shotgun (WGS) entry which is preliminary data.</text>
</comment>
<feature type="domain" description="AbiEi antitoxin C-terminal" evidence="1">
    <location>
        <begin position="48"/>
        <end position="129"/>
    </location>
</feature>
<dbReference type="Proteomes" id="UP000326838">
    <property type="component" value="Unassembled WGS sequence"/>
</dbReference>
<accession>A0A5N0TLR6</accession>
<protein>
    <recommendedName>
        <fullName evidence="1">AbiEi antitoxin C-terminal domain-containing protein</fullName>
    </recommendedName>
</protein>
<gene>
    <name evidence="2" type="ORF">F6B40_05885</name>
</gene>
<dbReference type="InterPro" id="IPR018547">
    <property type="entry name" value="AbiEi_C"/>
</dbReference>
<sequence>SVFLYFPGERLSAAELTAACLDGHLVGLGEGYVPADTVETTALRAASLGSLAGLDLAAVLESAAWIHGARDEPPARHTLQRATERRLHEPIGRRFVYRDPRVPAADLVRIGGVAVTTPERTVADLARKGTPDAVEVLREWAARAPTALPAGVRWIDGSGRVPHKRAARRLLGELLRRM</sequence>
<evidence type="ECO:0000313" key="3">
    <source>
        <dbReference type="Proteomes" id="UP000326838"/>
    </source>
</evidence>